<proteinExistence type="predicted"/>
<dbReference type="AlphaFoldDB" id="A0A839UQC1"/>
<dbReference type="InterPro" id="IPR039421">
    <property type="entry name" value="Type_1_exporter"/>
</dbReference>
<evidence type="ECO:0000256" key="2">
    <source>
        <dbReference type="ARBA" id="ARBA00022692"/>
    </source>
</evidence>
<dbReference type="GO" id="GO:0005524">
    <property type="term" value="F:ATP binding"/>
    <property type="evidence" value="ECO:0007669"/>
    <property type="project" value="UniProtKB-KW"/>
</dbReference>
<name>A0A839UQC1_9PROT</name>
<evidence type="ECO:0000256" key="7">
    <source>
        <dbReference type="SAM" id="Phobius"/>
    </source>
</evidence>
<evidence type="ECO:0000256" key="3">
    <source>
        <dbReference type="ARBA" id="ARBA00022741"/>
    </source>
</evidence>
<dbReference type="SMART" id="SM00382">
    <property type="entry name" value="AAA"/>
    <property type="match status" value="1"/>
</dbReference>
<dbReference type="PROSITE" id="PS50929">
    <property type="entry name" value="ABC_TM1F"/>
    <property type="match status" value="1"/>
</dbReference>
<feature type="transmembrane region" description="Helical" evidence="7">
    <location>
        <begin position="26"/>
        <end position="44"/>
    </location>
</feature>
<feature type="transmembrane region" description="Helical" evidence="7">
    <location>
        <begin position="50"/>
        <end position="72"/>
    </location>
</feature>
<dbReference type="InterPro" id="IPR027417">
    <property type="entry name" value="P-loop_NTPase"/>
</dbReference>
<dbReference type="InterPro" id="IPR017871">
    <property type="entry name" value="ABC_transporter-like_CS"/>
</dbReference>
<keyword evidence="11" id="KW-1185">Reference proteome</keyword>
<keyword evidence="2 7" id="KW-0812">Transmembrane</keyword>
<comment type="caution">
    <text evidence="10">The sequence shown here is derived from an EMBL/GenBank/DDBJ whole genome shotgun (WGS) entry which is preliminary data.</text>
</comment>
<dbReference type="InterPro" id="IPR003439">
    <property type="entry name" value="ABC_transporter-like_ATP-bd"/>
</dbReference>
<dbReference type="InterPro" id="IPR003593">
    <property type="entry name" value="AAA+_ATPase"/>
</dbReference>
<reference evidence="10 11" key="1">
    <citation type="submission" date="2020-08" db="EMBL/GenBank/DDBJ databases">
        <title>Genomic Encyclopedia of Type Strains, Phase III (KMG-III): the genomes of soil and plant-associated and newly described type strains.</title>
        <authorList>
            <person name="Whitman W."/>
        </authorList>
    </citation>
    <scope>NUCLEOTIDE SEQUENCE [LARGE SCALE GENOMIC DNA]</scope>
    <source>
        <strain evidence="10 11">CECT 8088</strain>
    </source>
</reference>
<evidence type="ECO:0000259" key="9">
    <source>
        <dbReference type="PROSITE" id="PS50929"/>
    </source>
</evidence>
<dbReference type="PROSITE" id="PS00211">
    <property type="entry name" value="ABC_TRANSPORTER_1"/>
    <property type="match status" value="1"/>
</dbReference>
<dbReference type="Proteomes" id="UP000557688">
    <property type="component" value="Unassembled WGS sequence"/>
</dbReference>
<dbReference type="GO" id="GO:0140359">
    <property type="term" value="F:ABC-type transporter activity"/>
    <property type="evidence" value="ECO:0007669"/>
    <property type="project" value="InterPro"/>
</dbReference>
<dbReference type="InterPro" id="IPR011527">
    <property type="entry name" value="ABC1_TM_dom"/>
</dbReference>
<keyword evidence="5 7" id="KW-1133">Transmembrane helix</keyword>
<keyword evidence="3" id="KW-0547">Nucleotide-binding</keyword>
<evidence type="ECO:0000256" key="1">
    <source>
        <dbReference type="ARBA" id="ARBA00004651"/>
    </source>
</evidence>
<dbReference type="SUPFAM" id="SSF52540">
    <property type="entry name" value="P-loop containing nucleoside triphosphate hydrolases"/>
    <property type="match status" value="1"/>
</dbReference>
<evidence type="ECO:0000259" key="8">
    <source>
        <dbReference type="PROSITE" id="PS50893"/>
    </source>
</evidence>
<dbReference type="InterPro" id="IPR036640">
    <property type="entry name" value="ABC1_TM_sf"/>
</dbReference>
<evidence type="ECO:0000256" key="5">
    <source>
        <dbReference type="ARBA" id="ARBA00022989"/>
    </source>
</evidence>
<evidence type="ECO:0000256" key="6">
    <source>
        <dbReference type="ARBA" id="ARBA00023136"/>
    </source>
</evidence>
<feature type="transmembrane region" description="Helical" evidence="7">
    <location>
        <begin position="256"/>
        <end position="277"/>
    </location>
</feature>
<dbReference type="PANTHER" id="PTHR24221:SF590">
    <property type="entry name" value="COMPONENT LINKED WITH THE ASSEMBLY OF CYTOCHROME' TRANSPORT TRANSMEMBRANE ATP-BINDING PROTEIN ABC TRANSPORTER CYDD-RELATED"/>
    <property type="match status" value="1"/>
</dbReference>
<protein>
    <submittedName>
        <fullName evidence="10">ATP-binding cassette subfamily C protein CydC</fullName>
    </submittedName>
</protein>
<dbReference type="SUPFAM" id="SSF90123">
    <property type="entry name" value="ABC transporter transmembrane region"/>
    <property type="match status" value="1"/>
</dbReference>
<evidence type="ECO:0000256" key="4">
    <source>
        <dbReference type="ARBA" id="ARBA00022840"/>
    </source>
</evidence>
<accession>A0A839UQC1</accession>
<dbReference type="PANTHER" id="PTHR24221">
    <property type="entry name" value="ATP-BINDING CASSETTE SUB-FAMILY B"/>
    <property type="match status" value="1"/>
</dbReference>
<dbReference type="GO" id="GO:0016887">
    <property type="term" value="F:ATP hydrolysis activity"/>
    <property type="evidence" value="ECO:0007669"/>
    <property type="project" value="InterPro"/>
</dbReference>
<organism evidence="10 11">
    <name type="scientific">Endobacter medicaginis</name>
    <dbReference type="NCBI Taxonomy" id="1181271"/>
    <lineage>
        <taxon>Bacteria</taxon>
        <taxon>Pseudomonadati</taxon>
        <taxon>Pseudomonadota</taxon>
        <taxon>Alphaproteobacteria</taxon>
        <taxon>Acetobacterales</taxon>
        <taxon>Acetobacteraceae</taxon>
        <taxon>Endobacter</taxon>
    </lineage>
</organism>
<dbReference type="PROSITE" id="PS50893">
    <property type="entry name" value="ABC_TRANSPORTER_2"/>
    <property type="match status" value="1"/>
</dbReference>
<evidence type="ECO:0000313" key="10">
    <source>
        <dbReference type="EMBL" id="MBB3172388.1"/>
    </source>
</evidence>
<comment type="subcellular location">
    <subcellularLocation>
        <location evidence="1">Cell membrane</location>
        <topology evidence="1">Multi-pass membrane protein</topology>
    </subcellularLocation>
</comment>
<keyword evidence="6 7" id="KW-0472">Membrane</keyword>
<dbReference type="EMBL" id="JACHXV010000001">
    <property type="protein sequence ID" value="MBB3172388.1"/>
    <property type="molecule type" value="Genomic_DNA"/>
</dbReference>
<feature type="transmembrane region" description="Helical" evidence="7">
    <location>
        <begin position="149"/>
        <end position="167"/>
    </location>
</feature>
<dbReference type="Pfam" id="PF00005">
    <property type="entry name" value="ABC_tran"/>
    <property type="match status" value="1"/>
</dbReference>
<keyword evidence="4 10" id="KW-0067">ATP-binding</keyword>
<dbReference type="RefSeq" id="WP_183274600.1">
    <property type="nucleotide sequence ID" value="NZ_JACHXV010000001.1"/>
</dbReference>
<dbReference type="Gene3D" id="1.20.1560.10">
    <property type="entry name" value="ABC transporter type 1, transmembrane domain"/>
    <property type="match status" value="1"/>
</dbReference>
<feature type="domain" description="ABC transporter" evidence="8">
    <location>
        <begin position="322"/>
        <end position="538"/>
    </location>
</feature>
<sequence>MNIANAEPVGLRAVLRQMTRPDTPRAALAVGLGALTAAAGTALLGLSGWFLAACAVAGAAGPVAAIAFNTLLPSAAIRLAAITRTAGRYGERLAGHDAAFRSLPRLRPAIFTRLAGAPASVALGLDPGETASRLVEDVGELGDHLVRRLAWPAACGGVVAGLAALGLAAGGPAIASVLALVAAELALALLLSRRRARLHADLPAAHGRLRATTLHVCRAAAELRAYGLEARVAADLAVQAERVVALQQRIARQAGVFAALQAVGGIACALTALSLAADAGPAHAALAALAGLATSEAACAPVAGLERRGPLRAAIARLDTLLRRDAVTPVAPVQPALALSIAGQRLAPGRIVGLVGASGVGKTTLIEMMLGLRTVPRGLIAVGSGDLADLPAATARGLFSPALQASPVLSGTVRDNLRLASPMADDATLMDALDAVALGARVRAMRLGLDTWLAGQGSGEGGLRLSSGEARRLGLARALLRPAPWLLLDEPTEGLDAATEACVVAGLGAHLERSGQGAIIVSHRPLPLTLCDATITLCPRPAPR</sequence>
<dbReference type="Gene3D" id="3.40.50.300">
    <property type="entry name" value="P-loop containing nucleotide triphosphate hydrolases"/>
    <property type="match status" value="1"/>
</dbReference>
<feature type="transmembrane region" description="Helical" evidence="7">
    <location>
        <begin position="173"/>
        <end position="191"/>
    </location>
</feature>
<evidence type="ECO:0000313" key="11">
    <source>
        <dbReference type="Proteomes" id="UP000557688"/>
    </source>
</evidence>
<dbReference type="GO" id="GO:0005886">
    <property type="term" value="C:plasma membrane"/>
    <property type="evidence" value="ECO:0007669"/>
    <property type="project" value="UniProtKB-SubCell"/>
</dbReference>
<gene>
    <name evidence="10" type="ORF">FHR90_000194</name>
</gene>
<feature type="domain" description="ABC transmembrane type-1" evidence="9">
    <location>
        <begin position="27"/>
        <end position="277"/>
    </location>
</feature>